<proteinExistence type="predicted"/>
<gene>
    <name evidence="2" type="ORF">DLJ53_29500</name>
</gene>
<dbReference type="Proteomes" id="UP000249590">
    <property type="component" value="Unassembled WGS sequence"/>
</dbReference>
<dbReference type="GO" id="GO:0046657">
    <property type="term" value="P:folic acid catabolic process"/>
    <property type="evidence" value="ECO:0007669"/>
    <property type="project" value="TreeGrafter"/>
</dbReference>
<feature type="region of interest" description="Disordered" evidence="1">
    <location>
        <begin position="521"/>
        <end position="540"/>
    </location>
</feature>
<dbReference type="AlphaFoldDB" id="A0A8B2NEX3"/>
<dbReference type="PANTHER" id="PTHR30575">
    <property type="entry name" value="PEPTIDASE M20"/>
    <property type="match status" value="1"/>
</dbReference>
<evidence type="ECO:0000256" key="1">
    <source>
        <dbReference type="SAM" id="MobiDB-lite"/>
    </source>
</evidence>
<dbReference type="InterPro" id="IPR052030">
    <property type="entry name" value="Peptidase_M20/M20A_hydrolases"/>
</dbReference>
<protein>
    <submittedName>
        <fullName evidence="2">Peptidase M20</fullName>
    </submittedName>
</protein>
<dbReference type="Gene3D" id="3.40.630.10">
    <property type="entry name" value="Zn peptidases"/>
    <property type="match status" value="1"/>
</dbReference>
<evidence type="ECO:0000313" key="2">
    <source>
        <dbReference type="EMBL" id="RAH97338.1"/>
    </source>
</evidence>
<dbReference type="RefSeq" id="WP_111351865.1">
    <property type="nucleotide sequence ID" value="NZ_QHHQ01000009.1"/>
</dbReference>
<feature type="compositionally biased region" description="Basic and acidic residues" evidence="1">
    <location>
        <begin position="527"/>
        <end position="540"/>
    </location>
</feature>
<reference evidence="2 3" key="1">
    <citation type="submission" date="2018-05" db="EMBL/GenBank/DDBJ databases">
        <title>Acuticoccus sediminis sp. nov., isolated from deep-sea sediment of Indian Ocean.</title>
        <authorList>
            <person name="Liu X."/>
            <person name="Lai Q."/>
            <person name="Du Y."/>
            <person name="Sun F."/>
            <person name="Zhang X."/>
            <person name="Wang S."/>
            <person name="Shao Z."/>
        </authorList>
    </citation>
    <scope>NUCLEOTIDE SEQUENCE [LARGE SCALE GENOMIC DNA]</scope>
    <source>
        <strain evidence="2 3">PTG4-2</strain>
    </source>
</reference>
<comment type="caution">
    <text evidence="2">The sequence shown here is derived from an EMBL/GenBank/DDBJ whole genome shotgun (WGS) entry which is preliminary data.</text>
</comment>
<dbReference type="PANTHER" id="PTHR30575:SF3">
    <property type="entry name" value="PEPTIDASE M20 DIMERISATION DOMAIN-CONTAINING PROTEIN"/>
    <property type="match status" value="1"/>
</dbReference>
<sequence length="540" mass="59222">MSEHNGLRQKVIGWVAEHAGALSRDHQEIWSYAEPSWREYRSAAWYVERLKAEGFEVEEASGDMPTAFVARWGKGGPQIAAHAEYDAVPGTSQAVAPHREARPGSTYWDAGHTDPHSALGIGALGGVLAAKAVMEENGIEGRIAFFGEPAEKVCGSKVIHAARGYYDSLDAMISFHPSYLGGLTNTVILETHCGCYWSKLYTFETVDAETWGASRSGNVAYNTAAVARAPGANDALCLMYTTTKYTRPSMLTNSGLWTLNEAIHGAGDATADNHPPRASQIQYAWRCPTMEMAAEIERVLDANAEHVAGITHTSLHVDVISKTRFGIANRVLAEATFRAFEFAGAPTWGEESLEFAREIQAGLGLEPMDAPLVDGLERLMEPAEAEADIRRGLLPTQKNYTSDDYIEYTWHCPTVRLFVGRPMLKSPGPGYRYPDWVRNAMGGHAPTIDPMMLKASEVVGLTMLDLMLSPETVAAARREFNERTGGGIGGSDWVAPLLAPDFPPPIGYRWPSYVDTPTGPQWYAPRPFDERERPFRRNAG</sequence>
<dbReference type="OrthoDB" id="9781032at2"/>
<organism evidence="2 3">
    <name type="scientific">Acuticoccus sediminis</name>
    <dbReference type="NCBI Taxonomy" id="2184697"/>
    <lineage>
        <taxon>Bacteria</taxon>
        <taxon>Pseudomonadati</taxon>
        <taxon>Pseudomonadota</taxon>
        <taxon>Alphaproteobacteria</taxon>
        <taxon>Hyphomicrobiales</taxon>
        <taxon>Amorphaceae</taxon>
        <taxon>Acuticoccus</taxon>
    </lineage>
</organism>
<keyword evidence="3" id="KW-1185">Reference proteome</keyword>
<dbReference type="GO" id="GO:0071713">
    <property type="term" value="F:para-aminobenzoyl-glutamate hydrolase activity"/>
    <property type="evidence" value="ECO:0007669"/>
    <property type="project" value="TreeGrafter"/>
</dbReference>
<accession>A0A8B2NEX3</accession>
<evidence type="ECO:0000313" key="3">
    <source>
        <dbReference type="Proteomes" id="UP000249590"/>
    </source>
</evidence>
<dbReference type="GO" id="GO:0016805">
    <property type="term" value="F:dipeptidase activity"/>
    <property type="evidence" value="ECO:0007669"/>
    <property type="project" value="TreeGrafter"/>
</dbReference>
<name>A0A8B2NEX3_9HYPH</name>
<dbReference type="SUPFAM" id="SSF53187">
    <property type="entry name" value="Zn-dependent exopeptidases"/>
    <property type="match status" value="1"/>
</dbReference>
<dbReference type="GO" id="GO:0005737">
    <property type="term" value="C:cytoplasm"/>
    <property type="evidence" value="ECO:0007669"/>
    <property type="project" value="TreeGrafter"/>
</dbReference>
<dbReference type="EMBL" id="QHHQ01000009">
    <property type="protein sequence ID" value="RAH97338.1"/>
    <property type="molecule type" value="Genomic_DNA"/>
</dbReference>